<dbReference type="Pfam" id="PF08031">
    <property type="entry name" value="BBE"/>
    <property type="match status" value="1"/>
</dbReference>
<keyword evidence="5" id="KW-0560">Oxidoreductase</keyword>
<dbReference type="Pfam" id="PF01565">
    <property type="entry name" value="FAD_binding_4"/>
    <property type="match status" value="1"/>
</dbReference>
<organism evidence="8 9">
    <name type="scientific">Apiospora hydei</name>
    <dbReference type="NCBI Taxonomy" id="1337664"/>
    <lineage>
        <taxon>Eukaryota</taxon>
        <taxon>Fungi</taxon>
        <taxon>Dikarya</taxon>
        <taxon>Ascomycota</taxon>
        <taxon>Pezizomycotina</taxon>
        <taxon>Sordariomycetes</taxon>
        <taxon>Xylariomycetidae</taxon>
        <taxon>Amphisphaeriales</taxon>
        <taxon>Apiosporaceae</taxon>
        <taxon>Apiospora</taxon>
    </lineage>
</organism>
<reference evidence="8 9" key="1">
    <citation type="submission" date="2023-01" db="EMBL/GenBank/DDBJ databases">
        <title>Analysis of 21 Apiospora genomes using comparative genomics revels a genus with tremendous synthesis potential of carbohydrate active enzymes and secondary metabolites.</title>
        <authorList>
            <person name="Sorensen T."/>
        </authorList>
    </citation>
    <scope>NUCLEOTIDE SEQUENCE [LARGE SCALE GENOMIC DNA]</scope>
    <source>
        <strain evidence="8 9">CBS 114990</strain>
    </source>
</reference>
<dbReference type="EMBL" id="JAQQWN010000007">
    <property type="protein sequence ID" value="KAK8075454.1"/>
    <property type="molecule type" value="Genomic_DNA"/>
</dbReference>
<proteinExistence type="inferred from homology"/>
<evidence type="ECO:0000259" key="7">
    <source>
        <dbReference type="PROSITE" id="PS51387"/>
    </source>
</evidence>
<dbReference type="Proteomes" id="UP001433268">
    <property type="component" value="Unassembled WGS sequence"/>
</dbReference>
<dbReference type="SUPFAM" id="SSF56176">
    <property type="entry name" value="FAD-binding/transporter-associated domain-like"/>
    <property type="match status" value="1"/>
</dbReference>
<dbReference type="PANTHER" id="PTHR42973:SF9">
    <property type="entry name" value="FAD-BINDING PCMH-TYPE DOMAIN-CONTAINING PROTEIN-RELATED"/>
    <property type="match status" value="1"/>
</dbReference>
<protein>
    <submittedName>
        <fullName evidence="8">FAD-linked oxidoreductase chyH</fullName>
    </submittedName>
</protein>
<feature type="signal peptide" evidence="6">
    <location>
        <begin position="1"/>
        <end position="20"/>
    </location>
</feature>
<dbReference type="GeneID" id="92047492"/>
<gene>
    <name evidence="8" type="ORF">PG997_010117</name>
</gene>
<evidence type="ECO:0000313" key="8">
    <source>
        <dbReference type="EMBL" id="KAK8075454.1"/>
    </source>
</evidence>
<dbReference type="PROSITE" id="PS51387">
    <property type="entry name" value="FAD_PCMH"/>
    <property type="match status" value="1"/>
</dbReference>
<dbReference type="InterPro" id="IPR012951">
    <property type="entry name" value="BBE"/>
</dbReference>
<keyword evidence="9" id="KW-1185">Reference proteome</keyword>
<comment type="similarity">
    <text evidence="2">Belongs to the oxygen-dependent FAD-linked oxidoreductase family.</text>
</comment>
<feature type="chain" id="PRO_5046502465" evidence="6">
    <location>
        <begin position="21"/>
        <end position="496"/>
    </location>
</feature>
<keyword evidence="3" id="KW-0285">Flavoprotein</keyword>
<dbReference type="InterPro" id="IPR016169">
    <property type="entry name" value="FAD-bd_PCMH_sub2"/>
</dbReference>
<dbReference type="Gene3D" id="3.30.465.10">
    <property type="match status" value="1"/>
</dbReference>
<evidence type="ECO:0000256" key="3">
    <source>
        <dbReference type="ARBA" id="ARBA00022630"/>
    </source>
</evidence>
<comment type="cofactor">
    <cofactor evidence="1">
        <name>FAD</name>
        <dbReference type="ChEBI" id="CHEBI:57692"/>
    </cofactor>
</comment>
<keyword evidence="6" id="KW-0732">Signal</keyword>
<evidence type="ECO:0000256" key="5">
    <source>
        <dbReference type="ARBA" id="ARBA00023002"/>
    </source>
</evidence>
<evidence type="ECO:0000256" key="2">
    <source>
        <dbReference type="ARBA" id="ARBA00005466"/>
    </source>
</evidence>
<dbReference type="PANTHER" id="PTHR42973">
    <property type="entry name" value="BINDING OXIDOREDUCTASE, PUTATIVE (AFU_ORTHOLOGUE AFUA_1G17690)-RELATED"/>
    <property type="match status" value="1"/>
</dbReference>
<evidence type="ECO:0000313" key="9">
    <source>
        <dbReference type="Proteomes" id="UP001433268"/>
    </source>
</evidence>
<feature type="domain" description="FAD-binding PCMH-type" evidence="7">
    <location>
        <begin position="71"/>
        <end position="240"/>
    </location>
</feature>
<dbReference type="InterPro" id="IPR050416">
    <property type="entry name" value="FAD-linked_Oxidoreductase"/>
</dbReference>
<dbReference type="InterPro" id="IPR016166">
    <property type="entry name" value="FAD-bd_PCMH"/>
</dbReference>
<name>A0ABR1VZU5_9PEZI</name>
<comment type="caution">
    <text evidence="8">The sequence shown here is derived from an EMBL/GenBank/DDBJ whole genome shotgun (WGS) entry which is preliminary data.</text>
</comment>
<evidence type="ECO:0000256" key="6">
    <source>
        <dbReference type="SAM" id="SignalP"/>
    </source>
</evidence>
<keyword evidence="4" id="KW-0274">FAD</keyword>
<evidence type="ECO:0000256" key="1">
    <source>
        <dbReference type="ARBA" id="ARBA00001974"/>
    </source>
</evidence>
<dbReference type="InterPro" id="IPR036318">
    <property type="entry name" value="FAD-bd_PCMH-like_sf"/>
</dbReference>
<evidence type="ECO:0000256" key="4">
    <source>
        <dbReference type="ARBA" id="ARBA00022827"/>
    </source>
</evidence>
<dbReference type="Gene3D" id="3.40.462.20">
    <property type="match status" value="1"/>
</dbReference>
<accession>A0ABR1VZU5</accession>
<dbReference type="InterPro" id="IPR006094">
    <property type="entry name" value="Oxid_FAD_bind_N"/>
</dbReference>
<sequence length="496" mass="54291">MSQFKWVIAALSASFAAVASLDIPALSPRGAELLPQANYTELAEQLSNTASIYWPGSETFEDIVARWSNLSVPVANIVVVPGTEEDVVQIVNFANEHSAPFLATNGFHGSIATLGEMSDGIEIYLSQLNTVEISQDGKTAKIGGGIRARNLTDALWAAGKQTVTGACECVGYLGPGLGGGHGWLQGHHGLISDQYLSFNVVLANGSLVTIDETSDLFWGMKGAGHNFGIVTSVTSKIYDLEYPNYAIDTIFFSGDKVEEVYQVSNELWITNGTAPVGLNSWSYWYFDPTIDAEKEGVDIVDPIHTEPFHQLGPIKNEPKSGDYRDLATWTGISLADGPCQKTGNANPRFPIYLKSYNPQAQKQVYELFREATTGPNAHFANSLFMFEGYSQQGVKAFPDDASAFAYRSDNLLVAPLLIYSPGEELNQEAYKLGHQIRQVLFEGSGMTTMDTYVNYAYGDETPANWYGSDSWRQERLAALKEKYDPDGKFSFYAPIA</sequence>
<dbReference type="RefSeq" id="XP_066666394.1">
    <property type="nucleotide sequence ID" value="XM_066814432.1"/>
</dbReference>